<keyword evidence="3 7" id="KW-0812">Transmembrane</keyword>
<reference evidence="11" key="1">
    <citation type="submission" date="2017-02" db="UniProtKB">
        <authorList>
            <consortium name="WormBaseParasite"/>
        </authorList>
    </citation>
    <scope>IDENTIFICATION</scope>
</reference>
<dbReference type="Gene3D" id="1.20.1250.20">
    <property type="entry name" value="MFS general substrate transporter like domains"/>
    <property type="match status" value="1"/>
</dbReference>
<dbReference type="InterPro" id="IPR036259">
    <property type="entry name" value="MFS_trans_sf"/>
</dbReference>
<keyword evidence="10" id="KW-1185">Reference proteome</keyword>
<accession>A0A0M3JPX8</accession>
<gene>
    <name evidence="9" type="ORF">ASIM_LOCUS9463</name>
</gene>
<comment type="subcellular location">
    <subcellularLocation>
        <location evidence="1">Membrane</location>
        <topology evidence="1">Multi-pass membrane protein</topology>
    </subcellularLocation>
</comment>
<dbReference type="WBParaSite" id="ASIM_0000972901-mRNA-1">
    <property type="protein sequence ID" value="ASIM_0000972901-mRNA-1"/>
    <property type="gene ID" value="ASIM_0000972901"/>
</dbReference>
<dbReference type="InterPro" id="IPR011701">
    <property type="entry name" value="MFS"/>
</dbReference>
<evidence type="ECO:0000313" key="9">
    <source>
        <dbReference type="EMBL" id="VDK39602.1"/>
    </source>
</evidence>
<protein>
    <submittedName>
        <fullName evidence="11">MFS domain-containing protein</fullName>
    </submittedName>
</protein>
<sequence length="69" mass="7456">MVFAPLCGFLGDRYNRKWIMTAGIAVWVIAVFASSFVPANMFVLFVILRGIVGVGEASYSTIAPTIIAD</sequence>
<evidence type="ECO:0000256" key="1">
    <source>
        <dbReference type="ARBA" id="ARBA00004141"/>
    </source>
</evidence>
<feature type="domain" description="Major facilitator superfamily (MFS) profile" evidence="8">
    <location>
        <begin position="1"/>
        <end position="69"/>
    </location>
</feature>
<evidence type="ECO:0000256" key="4">
    <source>
        <dbReference type="ARBA" id="ARBA00022989"/>
    </source>
</evidence>
<keyword evidence="5 7" id="KW-0472">Membrane</keyword>
<evidence type="ECO:0000256" key="3">
    <source>
        <dbReference type="ARBA" id="ARBA00022692"/>
    </source>
</evidence>
<dbReference type="PROSITE" id="PS50850">
    <property type="entry name" value="MFS"/>
    <property type="match status" value="1"/>
</dbReference>
<dbReference type="SUPFAM" id="SSF103473">
    <property type="entry name" value="MFS general substrate transporter"/>
    <property type="match status" value="1"/>
</dbReference>
<dbReference type="GO" id="GO:0016020">
    <property type="term" value="C:membrane"/>
    <property type="evidence" value="ECO:0007669"/>
    <property type="project" value="UniProtKB-SubCell"/>
</dbReference>
<name>A0A0M3JPX8_ANISI</name>
<reference evidence="9 10" key="2">
    <citation type="submission" date="2018-11" db="EMBL/GenBank/DDBJ databases">
        <authorList>
            <consortium name="Pathogen Informatics"/>
        </authorList>
    </citation>
    <scope>NUCLEOTIDE SEQUENCE [LARGE SCALE GENOMIC DNA]</scope>
</reference>
<dbReference type="AlphaFoldDB" id="A0A0M3JPX8"/>
<evidence type="ECO:0000313" key="10">
    <source>
        <dbReference type="Proteomes" id="UP000267096"/>
    </source>
</evidence>
<keyword evidence="2" id="KW-0813">Transport</keyword>
<comment type="similarity">
    <text evidence="6">Belongs to the major facilitator superfamily. Spinster (TC 2.A.1.49) family.</text>
</comment>
<dbReference type="OrthoDB" id="6770063at2759"/>
<evidence type="ECO:0000256" key="2">
    <source>
        <dbReference type="ARBA" id="ARBA00022448"/>
    </source>
</evidence>
<dbReference type="PANTHER" id="PTHR23505:SF79">
    <property type="entry name" value="PROTEIN SPINSTER"/>
    <property type="match status" value="1"/>
</dbReference>
<dbReference type="GO" id="GO:0022857">
    <property type="term" value="F:transmembrane transporter activity"/>
    <property type="evidence" value="ECO:0007669"/>
    <property type="project" value="InterPro"/>
</dbReference>
<dbReference type="EMBL" id="UYRR01029020">
    <property type="protein sequence ID" value="VDK39602.1"/>
    <property type="molecule type" value="Genomic_DNA"/>
</dbReference>
<evidence type="ECO:0000313" key="11">
    <source>
        <dbReference type="WBParaSite" id="ASIM_0000972901-mRNA-1"/>
    </source>
</evidence>
<keyword evidence="4 7" id="KW-1133">Transmembrane helix</keyword>
<evidence type="ECO:0000256" key="6">
    <source>
        <dbReference type="ARBA" id="ARBA00024338"/>
    </source>
</evidence>
<evidence type="ECO:0000259" key="8">
    <source>
        <dbReference type="PROSITE" id="PS50850"/>
    </source>
</evidence>
<dbReference type="InterPro" id="IPR044770">
    <property type="entry name" value="MFS_spinster-like"/>
</dbReference>
<dbReference type="InterPro" id="IPR020846">
    <property type="entry name" value="MFS_dom"/>
</dbReference>
<evidence type="ECO:0000256" key="5">
    <source>
        <dbReference type="ARBA" id="ARBA00023136"/>
    </source>
</evidence>
<feature type="transmembrane region" description="Helical" evidence="7">
    <location>
        <begin position="24"/>
        <end position="48"/>
    </location>
</feature>
<organism evidence="11">
    <name type="scientific">Anisakis simplex</name>
    <name type="common">Herring worm</name>
    <dbReference type="NCBI Taxonomy" id="6269"/>
    <lineage>
        <taxon>Eukaryota</taxon>
        <taxon>Metazoa</taxon>
        <taxon>Ecdysozoa</taxon>
        <taxon>Nematoda</taxon>
        <taxon>Chromadorea</taxon>
        <taxon>Rhabditida</taxon>
        <taxon>Spirurina</taxon>
        <taxon>Ascaridomorpha</taxon>
        <taxon>Ascaridoidea</taxon>
        <taxon>Anisakidae</taxon>
        <taxon>Anisakis</taxon>
        <taxon>Anisakis simplex complex</taxon>
    </lineage>
</organism>
<evidence type="ECO:0000256" key="7">
    <source>
        <dbReference type="SAM" id="Phobius"/>
    </source>
</evidence>
<dbReference type="Pfam" id="PF07690">
    <property type="entry name" value="MFS_1"/>
    <property type="match status" value="1"/>
</dbReference>
<proteinExistence type="inferred from homology"/>
<dbReference type="PANTHER" id="PTHR23505">
    <property type="entry name" value="SPINSTER"/>
    <property type="match status" value="1"/>
</dbReference>
<dbReference type="Proteomes" id="UP000267096">
    <property type="component" value="Unassembled WGS sequence"/>
</dbReference>